<dbReference type="EMBL" id="KT809336">
    <property type="protein sequence ID" value="ALO20823.1"/>
    <property type="molecule type" value="Genomic_DNA"/>
</dbReference>
<evidence type="ECO:0000313" key="14">
    <source>
        <dbReference type="EMBL" id="ALO20823.1"/>
    </source>
</evidence>
<geneLocation type="mitochondrion" evidence="14"/>
<dbReference type="GO" id="GO:0030964">
    <property type="term" value="C:NADH dehydrogenase complex"/>
    <property type="evidence" value="ECO:0007669"/>
    <property type="project" value="TreeGrafter"/>
</dbReference>
<keyword evidence="11 13" id="KW-0472">Membrane</keyword>
<evidence type="ECO:0000256" key="12">
    <source>
        <dbReference type="ARBA" id="ARBA00049551"/>
    </source>
</evidence>
<evidence type="ECO:0000256" key="5">
    <source>
        <dbReference type="ARBA" id="ARBA00022448"/>
    </source>
</evidence>
<evidence type="ECO:0000256" key="9">
    <source>
        <dbReference type="ARBA" id="ARBA00023027"/>
    </source>
</evidence>
<evidence type="ECO:0000256" key="3">
    <source>
        <dbReference type="ARBA" id="ARBA00012944"/>
    </source>
</evidence>
<dbReference type="GO" id="GO:0016651">
    <property type="term" value="F:oxidoreductase activity, acting on NAD(P)H"/>
    <property type="evidence" value="ECO:0007669"/>
    <property type="project" value="InterPro"/>
</dbReference>
<evidence type="ECO:0000256" key="11">
    <source>
        <dbReference type="ARBA" id="ARBA00023136"/>
    </source>
</evidence>
<dbReference type="GO" id="GO:0008137">
    <property type="term" value="F:NADH dehydrogenase (ubiquinone) activity"/>
    <property type="evidence" value="ECO:0007669"/>
    <property type="project" value="UniProtKB-UniRule"/>
</dbReference>
<evidence type="ECO:0000256" key="8">
    <source>
        <dbReference type="ARBA" id="ARBA00022989"/>
    </source>
</evidence>
<dbReference type="PANTHER" id="PTHR11058:SF9">
    <property type="entry name" value="NADH-UBIQUINONE OXIDOREDUCTASE CHAIN 3"/>
    <property type="match status" value="1"/>
</dbReference>
<feature type="transmembrane region" description="Helical" evidence="13">
    <location>
        <begin position="93"/>
        <end position="111"/>
    </location>
</feature>
<dbReference type="HAMAP" id="MF_01394">
    <property type="entry name" value="NDH1_NuoA"/>
    <property type="match status" value="1"/>
</dbReference>
<protein>
    <recommendedName>
        <fullName evidence="4 13">NADH-ubiquinone oxidoreductase chain 3</fullName>
        <ecNumber evidence="3 13">7.1.1.2</ecNumber>
    </recommendedName>
</protein>
<reference evidence="14" key="1">
    <citation type="submission" date="2015-09" db="EMBL/GenBank/DDBJ databases">
        <title>Phylogenetic analysis of higher-level relationships within Hydroidolina (Cnidaria: Hydrozoa) using mitochondrial genome data and insight into their mitochondrial transcription.</title>
        <authorList>
            <person name="Kayal E."/>
            <person name="Bentlage B."/>
            <person name="Cartwright P."/>
            <person name="Yanagihara A."/>
            <person name="Lindsay D.J."/>
            <person name="Hopcroft R."/>
            <person name="Collins A.G."/>
        </authorList>
    </citation>
    <scope>NUCLEOTIDE SEQUENCE</scope>
</reference>
<evidence type="ECO:0000256" key="6">
    <source>
        <dbReference type="ARBA" id="ARBA00022692"/>
    </source>
</evidence>
<feature type="transmembrane region" description="Helical" evidence="13">
    <location>
        <begin position="6"/>
        <end position="29"/>
    </location>
</feature>
<comment type="subcellular location">
    <subcellularLocation>
        <location evidence="1">Membrane</location>
        <topology evidence="1">Multi-pass membrane protein</topology>
    </subcellularLocation>
    <subcellularLocation>
        <location evidence="13">Mitochondrion membrane</location>
        <topology evidence="13">Multi-pass membrane protein</topology>
    </subcellularLocation>
</comment>
<gene>
    <name evidence="14" type="primary">nad3</name>
</gene>
<comment type="function">
    <text evidence="13">Core subunit of the mitochondrial membrane respiratory chain NADH dehydrogenase (Complex I) which catalyzes electron transfer from NADH through the respiratory chain, using ubiquinone as an electron acceptor. Essential for the catalytic activity of complex I.</text>
</comment>
<evidence type="ECO:0000256" key="7">
    <source>
        <dbReference type="ARBA" id="ARBA00022967"/>
    </source>
</evidence>
<keyword evidence="10 13" id="KW-0830">Ubiquinone</keyword>
<keyword evidence="6 13" id="KW-0812">Transmembrane</keyword>
<dbReference type="Gene3D" id="1.20.58.1610">
    <property type="entry name" value="NADH:ubiquinone/plastoquinone oxidoreductase, chain 3"/>
    <property type="match status" value="1"/>
</dbReference>
<dbReference type="InterPro" id="IPR038430">
    <property type="entry name" value="NDAH_ubi_oxred_su3_sf"/>
</dbReference>
<dbReference type="AlphaFoldDB" id="A0A0S2IBR3"/>
<dbReference type="FunFam" id="1.20.58.1610:FF:000004">
    <property type="entry name" value="NADH-quinone oxidoreductase subunit A"/>
    <property type="match status" value="1"/>
</dbReference>
<proteinExistence type="inferred from homology"/>
<keyword evidence="13" id="KW-0249">Electron transport</keyword>
<keyword evidence="13" id="KW-0679">Respiratory chain</keyword>
<keyword evidence="7 13" id="KW-1278">Translocase</keyword>
<evidence type="ECO:0000256" key="13">
    <source>
        <dbReference type="RuleBase" id="RU003640"/>
    </source>
</evidence>
<dbReference type="InterPro" id="IPR000440">
    <property type="entry name" value="NADH_UbQ/plastoQ_OxRdtase_su3"/>
</dbReference>
<dbReference type="InterPro" id="IPR023043">
    <property type="entry name" value="NAD(P)H_OxRDtase_bac/plastid"/>
</dbReference>
<comment type="similarity">
    <text evidence="2 13">Belongs to the complex I subunit 3 family.</text>
</comment>
<sequence>MNLEFYIILIIFLISFILSGVILTLSSLLSDKSPDKEKVSVYECGFDPFHNPGEPFSIKFFLIGILFLIFDLEVTYLFPWSVGTNLINLKGQLIVYLFLFILIIGLIYEWIKGGLDWE</sequence>
<keyword evidence="9 13" id="KW-0520">NAD</keyword>
<evidence type="ECO:0000256" key="10">
    <source>
        <dbReference type="ARBA" id="ARBA00023075"/>
    </source>
</evidence>
<feature type="transmembrane region" description="Helical" evidence="13">
    <location>
        <begin position="60"/>
        <end position="81"/>
    </location>
</feature>
<name>A0A0S2IBR3_9CNID</name>
<dbReference type="PANTHER" id="PTHR11058">
    <property type="entry name" value="NADH-UBIQUINONE OXIDOREDUCTASE CHAIN 3"/>
    <property type="match status" value="1"/>
</dbReference>
<organism evidence="14">
    <name type="scientific">Eudendrium capillare</name>
    <dbReference type="NCBI Taxonomy" id="308571"/>
    <lineage>
        <taxon>Eukaryota</taxon>
        <taxon>Metazoa</taxon>
        <taxon>Cnidaria</taxon>
        <taxon>Hydrozoa</taxon>
        <taxon>Hydroidolina</taxon>
        <taxon>Anthoathecata</taxon>
        <taxon>Filifera</taxon>
        <taxon>Eudendriidae</taxon>
        <taxon>Eudendrium</taxon>
    </lineage>
</organism>
<dbReference type="Pfam" id="PF00507">
    <property type="entry name" value="Oxidored_q4"/>
    <property type="match status" value="1"/>
</dbReference>
<keyword evidence="5 13" id="KW-0813">Transport</keyword>
<evidence type="ECO:0000256" key="1">
    <source>
        <dbReference type="ARBA" id="ARBA00004141"/>
    </source>
</evidence>
<evidence type="ECO:0000256" key="2">
    <source>
        <dbReference type="ARBA" id="ARBA00008472"/>
    </source>
</evidence>
<keyword evidence="8 13" id="KW-1133">Transmembrane helix</keyword>
<accession>A0A0S2IBR3</accession>
<comment type="catalytic activity">
    <reaction evidence="12 13">
        <text>a ubiquinone + NADH + 5 H(+)(in) = a ubiquinol + NAD(+) + 4 H(+)(out)</text>
        <dbReference type="Rhea" id="RHEA:29091"/>
        <dbReference type="Rhea" id="RHEA-COMP:9565"/>
        <dbReference type="Rhea" id="RHEA-COMP:9566"/>
        <dbReference type="ChEBI" id="CHEBI:15378"/>
        <dbReference type="ChEBI" id="CHEBI:16389"/>
        <dbReference type="ChEBI" id="CHEBI:17976"/>
        <dbReference type="ChEBI" id="CHEBI:57540"/>
        <dbReference type="ChEBI" id="CHEBI:57945"/>
        <dbReference type="EC" id="7.1.1.2"/>
    </reaction>
</comment>
<keyword evidence="13 14" id="KW-0496">Mitochondrion</keyword>
<dbReference type="EC" id="7.1.1.2" evidence="3 13"/>
<evidence type="ECO:0000256" key="4">
    <source>
        <dbReference type="ARBA" id="ARBA00021007"/>
    </source>
</evidence>
<dbReference type="GO" id="GO:0031966">
    <property type="term" value="C:mitochondrial membrane"/>
    <property type="evidence" value="ECO:0007669"/>
    <property type="project" value="UniProtKB-SubCell"/>
</dbReference>